<evidence type="ECO:0008006" key="5">
    <source>
        <dbReference type="Google" id="ProtNLM"/>
    </source>
</evidence>
<dbReference type="Pfam" id="PF13681">
    <property type="entry name" value="PilX"/>
    <property type="match status" value="1"/>
</dbReference>
<keyword evidence="1" id="KW-0812">Transmembrane</keyword>
<dbReference type="Pfam" id="PF14341">
    <property type="entry name" value="PilX_N"/>
    <property type="match status" value="1"/>
</dbReference>
<gene>
    <name evidence="4" type="ORF">MNBD_GAMMA22-2638</name>
</gene>
<name>A0A3B0ZCK2_9ZZZZ</name>
<accession>A0A3B0ZCK2</accession>
<feature type="transmembrane region" description="Helical" evidence="1">
    <location>
        <begin position="12"/>
        <end position="32"/>
    </location>
</feature>
<reference evidence="4" key="1">
    <citation type="submission" date="2018-06" db="EMBL/GenBank/DDBJ databases">
        <authorList>
            <person name="Zhirakovskaya E."/>
        </authorList>
    </citation>
    <scope>NUCLEOTIDE SEQUENCE</scope>
</reference>
<organism evidence="4">
    <name type="scientific">hydrothermal vent metagenome</name>
    <dbReference type="NCBI Taxonomy" id="652676"/>
    <lineage>
        <taxon>unclassified sequences</taxon>
        <taxon>metagenomes</taxon>
        <taxon>ecological metagenomes</taxon>
    </lineage>
</organism>
<dbReference type="EMBL" id="UOFS01000006">
    <property type="protein sequence ID" value="VAW91135.1"/>
    <property type="molecule type" value="Genomic_DNA"/>
</dbReference>
<feature type="domain" description="PilX/PilW C-terminal" evidence="2">
    <location>
        <begin position="88"/>
        <end position="173"/>
    </location>
</feature>
<sequence length="179" mass="19369">MKNLKLSNLKKQSGVILVLALVILLVLTMLIVSSMNTTNTQVLMTGNTQFQTQALNDAETALRFAENSIQLFATDPNAKPGGGYRNISTGQNAEDFSVFKWDDLTTMGSYTNANTSRTSFYVIEYTGLIPLTGASLAVTQNNTVIGDEAYLFRVTARGKSARGAARMVQSVYVTTAPPL</sequence>
<evidence type="ECO:0000259" key="2">
    <source>
        <dbReference type="Pfam" id="PF13681"/>
    </source>
</evidence>
<feature type="domain" description="Type 4 fimbrial biogenesis protein PilX N-terminal" evidence="3">
    <location>
        <begin position="13"/>
        <end position="63"/>
    </location>
</feature>
<protein>
    <recommendedName>
        <fullName evidence="5">Type 4 fimbrial biogenesis protein PilX N-terminal domain-containing protein</fullName>
    </recommendedName>
</protein>
<evidence type="ECO:0000259" key="3">
    <source>
        <dbReference type="Pfam" id="PF14341"/>
    </source>
</evidence>
<dbReference type="InterPro" id="IPR025205">
    <property type="entry name" value="PilX/PilW_C"/>
</dbReference>
<dbReference type="InterPro" id="IPR025746">
    <property type="entry name" value="PilX_N_dom"/>
</dbReference>
<keyword evidence="1" id="KW-0472">Membrane</keyword>
<evidence type="ECO:0000256" key="1">
    <source>
        <dbReference type="SAM" id="Phobius"/>
    </source>
</evidence>
<dbReference type="AlphaFoldDB" id="A0A3B0ZCK2"/>
<proteinExistence type="predicted"/>
<evidence type="ECO:0000313" key="4">
    <source>
        <dbReference type="EMBL" id="VAW91135.1"/>
    </source>
</evidence>
<keyword evidence="1" id="KW-1133">Transmembrane helix</keyword>